<feature type="compositionally biased region" description="Polar residues" evidence="1">
    <location>
        <begin position="1"/>
        <end position="18"/>
    </location>
</feature>
<dbReference type="InterPro" id="IPR053151">
    <property type="entry name" value="RNase_H-like"/>
</dbReference>
<dbReference type="PANTHER" id="PTHR47723:SF13">
    <property type="entry name" value="PUTATIVE-RELATED"/>
    <property type="match status" value="1"/>
</dbReference>
<evidence type="ECO:0000259" key="2">
    <source>
        <dbReference type="Pfam" id="PF13456"/>
    </source>
</evidence>
<organism evidence="3 4">
    <name type="scientific">Hibiscus sabdariffa</name>
    <name type="common">roselle</name>
    <dbReference type="NCBI Taxonomy" id="183260"/>
    <lineage>
        <taxon>Eukaryota</taxon>
        <taxon>Viridiplantae</taxon>
        <taxon>Streptophyta</taxon>
        <taxon>Embryophyta</taxon>
        <taxon>Tracheophyta</taxon>
        <taxon>Spermatophyta</taxon>
        <taxon>Magnoliopsida</taxon>
        <taxon>eudicotyledons</taxon>
        <taxon>Gunneridae</taxon>
        <taxon>Pentapetalae</taxon>
        <taxon>rosids</taxon>
        <taxon>malvids</taxon>
        <taxon>Malvales</taxon>
        <taxon>Malvaceae</taxon>
        <taxon>Malvoideae</taxon>
        <taxon>Hibiscus</taxon>
    </lineage>
</organism>
<keyword evidence="4" id="KW-1185">Reference proteome</keyword>
<evidence type="ECO:0000313" key="4">
    <source>
        <dbReference type="Proteomes" id="UP001472677"/>
    </source>
</evidence>
<feature type="region of interest" description="Disordered" evidence="1">
    <location>
        <begin position="134"/>
        <end position="156"/>
    </location>
</feature>
<evidence type="ECO:0000256" key="1">
    <source>
        <dbReference type="SAM" id="MobiDB-lite"/>
    </source>
</evidence>
<comment type="caution">
    <text evidence="3">The sequence shown here is derived from an EMBL/GenBank/DDBJ whole genome shotgun (WGS) entry which is preliminary data.</text>
</comment>
<proteinExistence type="predicted"/>
<feature type="domain" description="RNase H type-1" evidence="2">
    <location>
        <begin position="435"/>
        <end position="536"/>
    </location>
</feature>
<dbReference type="InterPro" id="IPR036397">
    <property type="entry name" value="RNaseH_sf"/>
</dbReference>
<dbReference type="InterPro" id="IPR002156">
    <property type="entry name" value="RNaseH_domain"/>
</dbReference>
<dbReference type="EMBL" id="JBBPBM010000117">
    <property type="protein sequence ID" value="KAK8506600.1"/>
    <property type="molecule type" value="Genomic_DNA"/>
</dbReference>
<accession>A0ABR2BHF5</accession>
<evidence type="ECO:0000313" key="3">
    <source>
        <dbReference type="EMBL" id="KAK8506600.1"/>
    </source>
</evidence>
<reference evidence="3 4" key="1">
    <citation type="journal article" date="2024" name="G3 (Bethesda)">
        <title>Genome assembly of Hibiscus sabdariffa L. provides insights into metabolisms of medicinal natural products.</title>
        <authorList>
            <person name="Kim T."/>
        </authorList>
    </citation>
    <scope>NUCLEOTIDE SEQUENCE [LARGE SCALE GENOMIC DNA]</scope>
    <source>
        <strain evidence="3">TK-2024</strain>
        <tissue evidence="3">Old leaves</tissue>
    </source>
</reference>
<dbReference type="CDD" id="cd06222">
    <property type="entry name" value="RNase_H_like"/>
    <property type="match status" value="1"/>
</dbReference>
<dbReference type="InterPro" id="IPR044730">
    <property type="entry name" value="RNase_H-like_dom_plant"/>
</dbReference>
<dbReference type="Gene3D" id="3.30.420.10">
    <property type="entry name" value="Ribonuclease H-like superfamily/Ribonuclease H"/>
    <property type="match status" value="1"/>
</dbReference>
<dbReference type="Pfam" id="PF13456">
    <property type="entry name" value="RVT_3"/>
    <property type="match status" value="1"/>
</dbReference>
<name>A0ABR2BHF5_9ROSI</name>
<dbReference type="PANTHER" id="PTHR47723">
    <property type="entry name" value="OS05G0353850 PROTEIN"/>
    <property type="match status" value="1"/>
</dbReference>
<feature type="region of interest" description="Disordered" evidence="1">
    <location>
        <begin position="1"/>
        <end position="58"/>
    </location>
</feature>
<sequence length="539" mass="58459">MVNSYGSGNQSLEYQGITSGRPPEGVTEMGALPILERPASPLALEEQQPVKKSRGFDSVVDFGGDPNASINMETDSIHSERLGEPLNEKSNLHGKETYASMAAKGRSGNGIPVLGNDTDSDEVVVLDEDCTVDDSGCGKSSLPEEDPRPVIPGPALNSTIERSNTSLYGPWMLANTRRRGTAKVANSVNPTAANHNYARGSRFAALHVEEAVDVAAGVSELVAGAEVPNSEATLQGQASRGVPAVAAVPRHEIMKNDAYLASNPTRKSKKGAASKDVIGELNVVPVSSEHAASVVPHTVQRGSSSHNAILIVEPGYETNTVSLSRTGKGRGKGLKGPGEIQRKGFKIHRQNEAKSTGSKVPTLWAKEFADQIDVLTANEQDPPDISVNRERLENDMDYSSVDGEDFFDSSLEKSKDGTDLRWLPYLNLGFLVKLLIRNHEGHWVRGVTKFIGVCSALEAEAWGAYMILLAVRNLGITRIVLLLDCMEVVRMAKLEYLPPGAPTIMMYLREILSYDWCIEIHHIDRKRNRLAHDLAKPRG</sequence>
<dbReference type="Proteomes" id="UP001472677">
    <property type="component" value="Unassembled WGS sequence"/>
</dbReference>
<protein>
    <recommendedName>
        <fullName evidence="2">RNase H type-1 domain-containing protein</fullName>
    </recommendedName>
</protein>
<gene>
    <name evidence="3" type="ORF">V6N12_073553</name>
</gene>